<keyword evidence="9" id="KW-1185">Reference proteome</keyword>
<dbReference type="InterPro" id="IPR029439">
    <property type="entry name" value="Wzt_C"/>
</dbReference>
<dbReference type="CDD" id="cd03220">
    <property type="entry name" value="ABC_KpsT_Wzt"/>
    <property type="match status" value="1"/>
</dbReference>
<dbReference type="EMBL" id="JACHGZ010000057">
    <property type="protein sequence ID" value="MBB5150472.1"/>
    <property type="molecule type" value="Genomic_DNA"/>
</dbReference>
<dbReference type="GO" id="GO:0016020">
    <property type="term" value="C:membrane"/>
    <property type="evidence" value="ECO:0007669"/>
    <property type="project" value="InterPro"/>
</dbReference>
<dbReference type="InterPro" id="IPR017871">
    <property type="entry name" value="ABC_transporter-like_CS"/>
</dbReference>
<feature type="domain" description="ABC transporter" evidence="7">
    <location>
        <begin position="8"/>
        <end position="250"/>
    </location>
</feature>
<dbReference type="AlphaFoldDB" id="A0A840Q0U2"/>
<dbReference type="InterPro" id="IPR027417">
    <property type="entry name" value="P-loop_NTPase"/>
</dbReference>
<keyword evidence="6" id="KW-0175">Coiled coil</keyword>
<dbReference type="RefSeq" id="WP_168412859.1">
    <property type="nucleotide sequence ID" value="NZ_JAAXPW010000056.1"/>
</dbReference>
<dbReference type="InterPro" id="IPR003593">
    <property type="entry name" value="AAA+_ATPase"/>
</dbReference>
<feature type="coiled-coil region" evidence="6">
    <location>
        <begin position="246"/>
        <end position="273"/>
    </location>
</feature>
<organism evidence="8 9">
    <name type="scientific">Ureibacillus thermosphaericus</name>
    <dbReference type="NCBI Taxonomy" id="51173"/>
    <lineage>
        <taxon>Bacteria</taxon>
        <taxon>Bacillati</taxon>
        <taxon>Bacillota</taxon>
        <taxon>Bacilli</taxon>
        <taxon>Bacillales</taxon>
        <taxon>Caryophanaceae</taxon>
        <taxon>Ureibacillus</taxon>
    </lineage>
</organism>
<dbReference type="InterPro" id="IPR015860">
    <property type="entry name" value="ABC_transpr_TagH-like"/>
</dbReference>
<dbReference type="CDD" id="cd10147">
    <property type="entry name" value="Wzt_C-like"/>
    <property type="match status" value="1"/>
</dbReference>
<evidence type="ECO:0000259" key="7">
    <source>
        <dbReference type="PROSITE" id="PS50893"/>
    </source>
</evidence>
<accession>A0A840Q0U2</accession>
<dbReference type="PANTHER" id="PTHR46743:SF2">
    <property type="entry name" value="TEICHOIC ACIDS EXPORT ATP-BINDING PROTEIN TAGH"/>
    <property type="match status" value="1"/>
</dbReference>
<dbReference type="Gene3D" id="3.40.50.300">
    <property type="entry name" value="P-loop containing nucleotide triphosphate hydrolases"/>
    <property type="match status" value="1"/>
</dbReference>
<evidence type="ECO:0000256" key="1">
    <source>
        <dbReference type="ARBA" id="ARBA00005417"/>
    </source>
</evidence>
<dbReference type="Pfam" id="PF00005">
    <property type="entry name" value="ABC_tran"/>
    <property type="match status" value="1"/>
</dbReference>
<dbReference type="GO" id="GO:0016887">
    <property type="term" value="F:ATP hydrolysis activity"/>
    <property type="evidence" value="ECO:0007669"/>
    <property type="project" value="InterPro"/>
</dbReference>
<evidence type="ECO:0000313" key="9">
    <source>
        <dbReference type="Proteomes" id="UP000557217"/>
    </source>
</evidence>
<dbReference type="InterPro" id="IPR003439">
    <property type="entry name" value="ABC_transporter-like_ATP-bd"/>
</dbReference>
<dbReference type="SMART" id="SM00382">
    <property type="entry name" value="AAA"/>
    <property type="match status" value="1"/>
</dbReference>
<sequence length="418" mass="47282">MSYSDVVIQVKNVTKEYKIYKKPIDKILYNLAPNFFQNKVSSFTALNNINLNITKGSTVGIVGRNGSGKSTLLQIIAGTLSPTHGEVIINGRVSALLELGAGFNPEFTGRENVYLNGAILGLSKKEIDEKFNEIHEFSEIGEFIDRPVKTYSSGMFVRLAFSVAAFVDPDIMIIDEALSVGDEKFQRKCYNYLESLKEKGCTILFVSHSMRVVEQLCDYAYLLDKSKLIAEGSPKEIIDKYHLLLYSQENEYLQNLNQEVKKHKESSNNNELKENQKDVFIENVKMFNNLQEESYVFDSGEFSKITLTVYSSIDVQDILVGIRIKNTEGIEVYGTSTIYFNMKVNFKKNKQYKISFTQDLNLVAGTYHISVAIAKQDGKNDMIYFDKLSDFLIFKVEEIPLKGTGIANLNSTIDIIES</sequence>
<name>A0A840Q0U2_URETH</name>
<evidence type="ECO:0000256" key="6">
    <source>
        <dbReference type="SAM" id="Coils"/>
    </source>
</evidence>
<keyword evidence="5" id="KW-1278">Translocase</keyword>
<keyword evidence="4" id="KW-0067">ATP-binding</keyword>
<proteinExistence type="inferred from homology"/>
<dbReference type="Gene3D" id="2.70.50.60">
    <property type="entry name" value="abc- transporter (atp binding component) like domain"/>
    <property type="match status" value="1"/>
</dbReference>
<dbReference type="GO" id="GO:0005524">
    <property type="term" value="F:ATP binding"/>
    <property type="evidence" value="ECO:0007669"/>
    <property type="project" value="UniProtKB-KW"/>
</dbReference>
<dbReference type="PROSITE" id="PS00211">
    <property type="entry name" value="ABC_TRANSPORTER_1"/>
    <property type="match status" value="1"/>
</dbReference>
<dbReference type="PANTHER" id="PTHR46743">
    <property type="entry name" value="TEICHOIC ACIDS EXPORT ATP-BINDING PROTEIN TAGH"/>
    <property type="match status" value="1"/>
</dbReference>
<evidence type="ECO:0000256" key="3">
    <source>
        <dbReference type="ARBA" id="ARBA00022741"/>
    </source>
</evidence>
<comment type="caution">
    <text evidence="8">The sequence shown here is derived from an EMBL/GenBank/DDBJ whole genome shotgun (WGS) entry which is preliminary data.</text>
</comment>
<keyword evidence="3" id="KW-0547">Nucleotide-binding</keyword>
<keyword evidence="2" id="KW-0813">Transport</keyword>
<dbReference type="Proteomes" id="UP000557217">
    <property type="component" value="Unassembled WGS sequence"/>
</dbReference>
<dbReference type="SUPFAM" id="SSF52540">
    <property type="entry name" value="P-loop containing nucleoside triphosphate hydrolases"/>
    <property type="match status" value="1"/>
</dbReference>
<evidence type="ECO:0000256" key="4">
    <source>
        <dbReference type="ARBA" id="ARBA00022840"/>
    </source>
</evidence>
<comment type="similarity">
    <text evidence="1">Belongs to the ABC transporter superfamily.</text>
</comment>
<evidence type="ECO:0000256" key="5">
    <source>
        <dbReference type="ARBA" id="ARBA00022967"/>
    </source>
</evidence>
<dbReference type="Pfam" id="PF14524">
    <property type="entry name" value="Wzt_C"/>
    <property type="match status" value="1"/>
</dbReference>
<evidence type="ECO:0000313" key="8">
    <source>
        <dbReference type="EMBL" id="MBB5150472.1"/>
    </source>
</evidence>
<dbReference type="InterPro" id="IPR050683">
    <property type="entry name" value="Bact_Polysacc_Export_ATP-bd"/>
</dbReference>
<reference evidence="8 9" key="1">
    <citation type="submission" date="2020-08" db="EMBL/GenBank/DDBJ databases">
        <title>Genomic Encyclopedia of Type Strains, Phase IV (KMG-IV): sequencing the most valuable type-strain genomes for metagenomic binning, comparative biology and taxonomic classification.</title>
        <authorList>
            <person name="Goeker M."/>
        </authorList>
    </citation>
    <scope>NUCLEOTIDE SEQUENCE [LARGE SCALE GENOMIC DNA]</scope>
    <source>
        <strain evidence="8 9">DSM 10633</strain>
    </source>
</reference>
<dbReference type="PROSITE" id="PS50893">
    <property type="entry name" value="ABC_TRANSPORTER_2"/>
    <property type="match status" value="1"/>
</dbReference>
<dbReference type="GO" id="GO:0140359">
    <property type="term" value="F:ABC-type transporter activity"/>
    <property type="evidence" value="ECO:0007669"/>
    <property type="project" value="InterPro"/>
</dbReference>
<evidence type="ECO:0000256" key="2">
    <source>
        <dbReference type="ARBA" id="ARBA00022448"/>
    </source>
</evidence>
<gene>
    <name evidence="8" type="ORF">HNR36_002898</name>
</gene>
<protein>
    <submittedName>
        <fullName evidence="8">ABC-type polysaccharide/polyol phosphate transport system ATPase subunit</fullName>
    </submittedName>
</protein>